<dbReference type="RefSeq" id="WP_157540028.1">
    <property type="nucleotide sequence ID" value="NZ_WQLA01000001.1"/>
</dbReference>
<comment type="caution">
    <text evidence="4">The sequence shown here is derived from an EMBL/GenBank/DDBJ whole genome shotgun (WGS) entry which is preliminary data.</text>
</comment>
<dbReference type="GO" id="GO:0008233">
    <property type="term" value="F:peptidase activity"/>
    <property type="evidence" value="ECO:0007669"/>
    <property type="project" value="InterPro"/>
</dbReference>
<dbReference type="SUPFAM" id="SSF53474">
    <property type="entry name" value="alpha/beta-Hydrolases"/>
    <property type="match status" value="1"/>
</dbReference>
<dbReference type="PROSITE" id="PS51257">
    <property type="entry name" value="PROKAR_LIPOPROTEIN"/>
    <property type="match status" value="1"/>
</dbReference>
<name>A0A6I4I503_9SPHI</name>
<gene>
    <name evidence="4" type="ORF">GO816_03925</name>
</gene>
<evidence type="ECO:0000259" key="3">
    <source>
        <dbReference type="Pfam" id="PF00561"/>
    </source>
</evidence>
<dbReference type="GO" id="GO:0016020">
    <property type="term" value="C:membrane"/>
    <property type="evidence" value="ECO:0007669"/>
    <property type="project" value="TreeGrafter"/>
</dbReference>
<dbReference type="Proteomes" id="UP000434850">
    <property type="component" value="Unassembled WGS sequence"/>
</dbReference>
<feature type="domain" description="AB hydrolase-1" evidence="3">
    <location>
        <begin position="35"/>
        <end position="295"/>
    </location>
</feature>
<evidence type="ECO:0000313" key="4">
    <source>
        <dbReference type="EMBL" id="MVN90265.1"/>
    </source>
</evidence>
<dbReference type="InterPro" id="IPR050266">
    <property type="entry name" value="AB_hydrolase_sf"/>
</dbReference>
<dbReference type="InterPro" id="IPR029058">
    <property type="entry name" value="AB_hydrolase_fold"/>
</dbReference>
<dbReference type="GO" id="GO:0006508">
    <property type="term" value="P:proteolysis"/>
    <property type="evidence" value="ECO:0007669"/>
    <property type="project" value="InterPro"/>
</dbReference>
<protein>
    <submittedName>
        <fullName evidence="4">Alpha/beta fold hydrolase</fullName>
    </submittedName>
</protein>
<dbReference type="PANTHER" id="PTHR43798">
    <property type="entry name" value="MONOACYLGLYCEROL LIPASE"/>
    <property type="match status" value="1"/>
</dbReference>
<proteinExistence type="inferred from homology"/>
<dbReference type="InterPro" id="IPR000073">
    <property type="entry name" value="AB_hydrolase_1"/>
</dbReference>
<accession>A0A6I4I503</accession>
<dbReference type="PANTHER" id="PTHR43798:SF33">
    <property type="entry name" value="HYDROLASE, PUTATIVE (AFU_ORTHOLOGUE AFUA_2G14860)-RELATED"/>
    <property type="match status" value="1"/>
</dbReference>
<keyword evidence="2 4" id="KW-0378">Hydrolase</keyword>
<dbReference type="EMBL" id="WQLA01000001">
    <property type="protein sequence ID" value="MVN90265.1"/>
    <property type="molecule type" value="Genomic_DNA"/>
</dbReference>
<comment type="similarity">
    <text evidence="1">Belongs to the peptidase S33 family.</text>
</comment>
<evidence type="ECO:0000256" key="1">
    <source>
        <dbReference type="ARBA" id="ARBA00010088"/>
    </source>
</evidence>
<sequence>MKYTFFQLFTALHLIASQACSQQIYSKAYGNPKNPAIIYIHGGPRGNATLFEGTTAPLLAQKGFYVIAYDRRGEGRSKDTAATMTFNEAITDLDNLMQEYQLKTATILGHSFGGIVATLFTNARPKRVKRLILAGALFSQQEMYDHILKSTSQTAIAKEDSAMLKQISYIKTLNHNSAEFRKKCYEIASAYGYFRMPYSTPQSIQLEADYKNSEFGRANIRNDQAPLLFYKNEKQVNIDTKQILRNIKTKGVKLFGIYGKQDRIFSNKQLQDIQNIIGLKYFDTIDNCSHYPFVDQQKIFVDDVVKFMKL</sequence>
<organism evidence="4 5">
    <name type="scientific">Mucilaginibacter aquatilis</name>
    <dbReference type="NCBI Taxonomy" id="1517760"/>
    <lineage>
        <taxon>Bacteria</taxon>
        <taxon>Pseudomonadati</taxon>
        <taxon>Bacteroidota</taxon>
        <taxon>Sphingobacteriia</taxon>
        <taxon>Sphingobacteriales</taxon>
        <taxon>Sphingobacteriaceae</taxon>
        <taxon>Mucilaginibacter</taxon>
    </lineage>
</organism>
<evidence type="ECO:0000313" key="5">
    <source>
        <dbReference type="Proteomes" id="UP000434850"/>
    </source>
</evidence>
<keyword evidence="5" id="KW-1185">Reference proteome</keyword>
<evidence type="ECO:0000256" key="2">
    <source>
        <dbReference type="ARBA" id="ARBA00022801"/>
    </source>
</evidence>
<dbReference type="Gene3D" id="3.40.50.1820">
    <property type="entry name" value="alpha/beta hydrolase"/>
    <property type="match status" value="1"/>
</dbReference>
<dbReference type="OrthoDB" id="2247630at2"/>
<reference evidence="4 5" key="1">
    <citation type="submission" date="2019-12" db="EMBL/GenBank/DDBJ databases">
        <title>Mucilaginibacter sp. HME9299 genome sequencing and assembly.</title>
        <authorList>
            <person name="Kang H."/>
            <person name="Kim H."/>
            <person name="Joh K."/>
        </authorList>
    </citation>
    <scope>NUCLEOTIDE SEQUENCE [LARGE SCALE GENOMIC DNA]</scope>
    <source>
        <strain evidence="4 5">HME9299</strain>
    </source>
</reference>
<dbReference type="AlphaFoldDB" id="A0A6I4I503"/>
<dbReference type="InterPro" id="IPR002410">
    <property type="entry name" value="Peptidase_S33"/>
</dbReference>
<dbReference type="PRINTS" id="PR00793">
    <property type="entry name" value="PROAMNOPTASE"/>
</dbReference>
<dbReference type="Pfam" id="PF00561">
    <property type="entry name" value="Abhydrolase_1"/>
    <property type="match status" value="1"/>
</dbReference>
<dbReference type="PRINTS" id="PR00111">
    <property type="entry name" value="ABHYDROLASE"/>
</dbReference>